<name>A0ABU2NGD2_9PSEU</name>
<feature type="transmembrane region" description="Helical" evidence="1">
    <location>
        <begin position="365"/>
        <end position="382"/>
    </location>
</feature>
<keyword evidence="1" id="KW-1133">Transmembrane helix</keyword>
<feature type="transmembrane region" description="Helical" evidence="1">
    <location>
        <begin position="95"/>
        <end position="114"/>
    </location>
</feature>
<dbReference type="Pfam" id="PF06772">
    <property type="entry name" value="LtrA"/>
    <property type="match status" value="1"/>
</dbReference>
<organism evidence="2 3">
    <name type="scientific">Pseudonocardia charpentierae</name>
    <dbReference type="NCBI Taxonomy" id="3075545"/>
    <lineage>
        <taxon>Bacteria</taxon>
        <taxon>Bacillati</taxon>
        <taxon>Actinomycetota</taxon>
        <taxon>Actinomycetes</taxon>
        <taxon>Pseudonocardiales</taxon>
        <taxon>Pseudonocardiaceae</taxon>
        <taxon>Pseudonocardia</taxon>
    </lineage>
</organism>
<dbReference type="InterPro" id="IPR010640">
    <property type="entry name" value="Low_temperature_requirement_A"/>
</dbReference>
<keyword evidence="3" id="KW-1185">Reference proteome</keyword>
<gene>
    <name evidence="2" type="ORF">RM445_23660</name>
</gene>
<evidence type="ECO:0000256" key="1">
    <source>
        <dbReference type="SAM" id="Phobius"/>
    </source>
</evidence>
<evidence type="ECO:0000313" key="2">
    <source>
        <dbReference type="EMBL" id="MDT0352528.1"/>
    </source>
</evidence>
<comment type="caution">
    <text evidence="2">The sequence shown here is derived from an EMBL/GenBank/DDBJ whole genome shotgun (WGS) entry which is preliminary data.</text>
</comment>
<accession>A0ABU2NGD2</accession>
<feature type="transmembrane region" description="Helical" evidence="1">
    <location>
        <begin position="314"/>
        <end position="334"/>
    </location>
</feature>
<feature type="transmembrane region" description="Helical" evidence="1">
    <location>
        <begin position="176"/>
        <end position="194"/>
    </location>
</feature>
<evidence type="ECO:0000313" key="3">
    <source>
        <dbReference type="Proteomes" id="UP001183202"/>
    </source>
</evidence>
<dbReference type="Proteomes" id="UP001183202">
    <property type="component" value="Unassembled WGS sequence"/>
</dbReference>
<keyword evidence="1" id="KW-0472">Membrane</keyword>
<dbReference type="RefSeq" id="WP_311559036.1">
    <property type="nucleotide sequence ID" value="NZ_JAVREJ010000019.1"/>
</dbReference>
<feature type="transmembrane region" description="Helical" evidence="1">
    <location>
        <begin position="62"/>
        <end position="83"/>
    </location>
</feature>
<feature type="transmembrane region" description="Helical" evidence="1">
    <location>
        <begin position="241"/>
        <end position="262"/>
    </location>
</feature>
<keyword evidence="1" id="KW-0812">Transmembrane</keyword>
<feature type="transmembrane region" description="Helical" evidence="1">
    <location>
        <begin position="151"/>
        <end position="170"/>
    </location>
</feature>
<reference evidence="3" key="1">
    <citation type="submission" date="2023-07" db="EMBL/GenBank/DDBJ databases">
        <title>30 novel species of actinomycetes from the DSMZ collection.</title>
        <authorList>
            <person name="Nouioui I."/>
        </authorList>
    </citation>
    <scope>NUCLEOTIDE SEQUENCE [LARGE SCALE GENOMIC DNA]</scope>
    <source>
        <strain evidence="3">DSM 45834</strain>
    </source>
</reference>
<feature type="transmembrane region" description="Helical" evidence="1">
    <location>
        <begin position="282"/>
        <end position="302"/>
    </location>
</feature>
<sequence>MTEPTETASPWYRSMRARRPDEHHRASTPLELLFDLCFVVAVAQAAVELHHAIAENHLGTGLIGYLTVFFAIWWAWMNFTWFATAFDTDDVPYRLTTLVQIAGGLVLAAGVSSAFERGDFTVITFGYVIMRLAMVAQWLRAARSDPEHRATALAYAVGITVVQLGWLLRLLLPEGLLLPAFLVLVVAELAVPALAERRGQPVWHPEHIAERYGLFTLIVLGESVLSATIALEAAFTETDHPIGLIALGVAGLVILFSMWWIYFEQPAHERLTTLKAALRWGYGHYFVFASAAATGAGLAVAVDYDLHIAHVGGLPAALATTVPVAVFVLVVWLLHLDHERMRRVSAAFPTAAALVVATSFTPAPIHLTALVMAVLTALLVAARRPASSVIG</sequence>
<protein>
    <submittedName>
        <fullName evidence="2">Low temperature requirement protein A</fullName>
    </submittedName>
</protein>
<feature type="transmembrane region" description="Helical" evidence="1">
    <location>
        <begin position="214"/>
        <end position="235"/>
    </location>
</feature>
<dbReference type="PANTHER" id="PTHR36840">
    <property type="entry name" value="BLL5714 PROTEIN"/>
    <property type="match status" value="1"/>
</dbReference>
<feature type="transmembrane region" description="Helical" evidence="1">
    <location>
        <begin position="32"/>
        <end position="50"/>
    </location>
</feature>
<dbReference type="EMBL" id="JAVREJ010000019">
    <property type="protein sequence ID" value="MDT0352528.1"/>
    <property type="molecule type" value="Genomic_DNA"/>
</dbReference>
<dbReference type="PANTHER" id="PTHR36840:SF1">
    <property type="entry name" value="BLL5714 PROTEIN"/>
    <property type="match status" value="1"/>
</dbReference>
<proteinExistence type="predicted"/>